<organism evidence="1 2">
    <name type="scientific">Xanthobacter aminoxidans</name>
    <dbReference type="NCBI Taxonomy" id="186280"/>
    <lineage>
        <taxon>Bacteria</taxon>
        <taxon>Pseudomonadati</taxon>
        <taxon>Pseudomonadota</taxon>
        <taxon>Alphaproteobacteria</taxon>
        <taxon>Hyphomicrobiales</taxon>
        <taxon>Xanthobacteraceae</taxon>
        <taxon>Xanthobacter</taxon>
    </lineage>
</organism>
<keyword evidence="2" id="KW-1185">Reference proteome</keyword>
<protein>
    <submittedName>
        <fullName evidence="1">DUF934 domain-containing protein</fullName>
    </submittedName>
</protein>
<sequence>MPLVKNGAPTEDLFTAIADDAALPDGPVLVSAERFLKEADTLVARNGEIGVLWPNARDVAELKPYLSRLSVVALNFPKFRDGRAYSQARLLRERYGFKGELRAVGNVLRDQALMMARAGFDAFAFEKAADAEAFNTALATYSHFYQPTGDGRATARDVRVAHAGVSPVEG</sequence>
<dbReference type="Pfam" id="PF06073">
    <property type="entry name" value="DUF934"/>
    <property type="match status" value="1"/>
</dbReference>
<dbReference type="PIRSF" id="PIRSF030820">
    <property type="entry name" value="UCP030820"/>
    <property type="match status" value="1"/>
</dbReference>
<name>A0ABW6ZLD5_9HYPH</name>
<dbReference type="EMBL" id="JBAFUR010000006">
    <property type="protein sequence ID" value="MFG1254664.1"/>
    <property type="molecule type" value="Genomic_DNA"/>
</dbReference>
<evidence type="ECO:0000313" key="1">
    <source>
        <dbReference type="EMBL" id="MFG1254664.1"/>
    </source>
</evidence>
<dbReference type="InterPro" id="IPR008318">
    <property type="entry name" value="UCP030820"/>
</dbReference>
<dbReference type="Proteomes" id="UP001604043">
    <property type="component" value="Unassembled WGS sequence"/>
</dbReference>
<proteinExistence type="predicted"/>
<evidence type="ECO:0000313" key="2">
    <source>
        <dbReference type="Proteomes" id="UP001604043"/>
    </source>
</evidence>
<gene>
    <name evidence="1" type="ORF">V5F30_20790</name>
</gene>
<reference evidence="1 2" key="1">
    <citation type="submission" date="2024-02" db="EMBL/GenBank/DDBJ databases">
        <title>Expansion and revision of Xanthobacter and proposal of Roseixanthobacter gen. nov.</title>
        <authorList>
            <person name="Soltysiak M.P.M."/>
            <person name="Jalihal A."/>
            <person name="Ory A."/>
            <person name="Chrisophersen C."/>
            <person name="Lee A.D."/>
            <person name="Boulton J."/>
            <person name="Springer M."/>
        </authorList>
    </citation>
    <scope>NUCLEOTIDE SEQUENCE [LARGE SCALE GENOMIC DNA]</scope>
    <source>
        <strain evidence="1 2">CB5</strain>
    </source>
</reference>
<comment type="caution">
    <text evidence="1">The sequence shown here is derived from an EMBL/GenBank/DDBJ whole genome shotgun (WGS) entry which is preliminary data.</text>
</comment>
<accession>A0ABW6ZLD5</accession>
<dbReference type="RefSeq" id="WP_029555432.1">
    <property type="nucleotide sequence ID" value="NZ_JBAFUR010000006.1"/>
</dbReference>